<evidence type="ECO:0000256" key="4">
    <source>
        <dbReference type="SAM" id="MobiDB-lite"/>
    </source>
</evidence>
<dbReference type="EMBL" id="SHKL01000001">
    <property type="protein sequence ID" value="RZT86517.1"/>
    <property type="molecule type" value="Genomic_DNA"/>
</dbReference>
<dbReference type="InterPro" id="IPR015813">
    <property type="entry name" value="Pyrv/PenolPyrv_kinase-like_dom"/>
</dbReference>
<reference evidence="6 7" key="1">
    <citation type="submission" date="2019-02" db="EMBL/GenBank/DDBJ databases">
        <title>Sequencing the genomes of 1000 actinobacteria strains.</title>
        <authorList>
            <person name="Klenk H.-P."/>
        </authorList>
    </citation>
    <scope>NUCLEOTIDE SEQUENCE [LARGE SCALE GENOMIC DNA]</scope>
    <source>
        <strain evidence="6 7">DSM 45779</strain>
    </source>
</reference>
<accession>A0A4Q7UWV1</accession>
<dbReference type="SUPFAM" id="SSF51621">
    <property type="entry name" value="Phosphoenolpyruvate/pyruvate domain"/>
    <property type="match status" value="1"/>
</dbReference>
<evidence type="ECO:0000256" key="2">
    <source>
        <dbReference type="ARBA" id="ARBA00022723"/>
    </source>
</evidence>
<name>A0A4Q7UWV1_PSEST</name>
<evidence type="ECO:0000259" key="5">
    <source>
        <dbReference type="Pfam" id="PF03328"/>
    </source>
</evidence>
<dbReference type="PANTHER" id="PTHR30502:SF0">
    <property type="entry name" value="PHOSPHOENOLPYRUVATE CARBOXYLASE FAMILY PROTEIN"/>
    <property type="match status" value="1"/>
</dbReference>
<dbReference type="GO" id="GO:0046872">
    <property type="term" value="F:metal ion binding"/>
    <property type="evidence" value="ECO:0007669"/>
    <property type="project" value="UniProtKB-KW"/>
</dbReference>
<keyword evidence="3" id="KW-0456">Lyase</keyword>
<dbReference type="Pfam" id="PF03328">
    <property type="entry name" value="HpcH_HpaI"/>
    <property type="match status" value="1"/>
</dbReference>
<evidence type="ECO:0000313" key="7">
    <source>
        <dbReference type="Proteomes" id="UP000291591"/>
    </source>
</evidence>
<gene>
    <name evidence="6" type="ORF">EV383_3414</name>
</gene>
<dbReference type="GO" id="GO:0005737">
    <property type="term" value="C:cytoplasm"/>
    <property type="evidence" value="ECO:0007669"/>
    <property type="project" value="TreeGrafter"/>
</dbReference>
<evidence type="ECO:0000256" key="3">
    <source>
        <dbReference type="ARBA" id="ARBA00023239"/>
    </source>
</evidence>
<keyword evidence="2" id="KW-0479">Metal-binding</keyword>
<feature type="domain" description="HpcH/HpaI aldolase/citrate lyase" evidence="5">
    <location>
        <begin position="69"/>
        <end position="281"/>
    </location>
</feature>
<evidence type="ECO:0000256" key="1">
    <source>
        <dbReference type="ARBA" id="ARBA00005568"/>
    </source>
</evidence>
<comment type="similarity">
    <text evidence="1">Belongs to the HpcH/HpaI aldolase family.</text>
</comment>
<feature type="region of interest" description="Disordered" evidence="4">
    <location>
        <begin position="1"/>
        <end position="54"/>
    </location>
</feature>
<comment type="caution">
    <text evidence="6">The sequence shown here is derived from an EMBL/GenBank/DDBJ whole genome shotgun (WGS) entry which is preliminary data.</text>
</comment>
<keyword evidence="7" id="KW-1185">Reference proteome</keyword>
<sequence length="300" mass="31101">MATPDPEEHDQTLTTPVRAASTPPGTCDARHRRHRPATGEPNGSRRAGGPGTVRGMDDLRFAGDMVGGWLQLPSAATAEVIGSVGFDFVVIDAQHGLIGDDALLPMLQALSATGTHALVRVPEHGEGPISRALDRGAAGVIVPLVDTAEQARAAVAACRYPPTGVRSYGPTRLGWQGRDTDAPGLCVVMVETRAAVQTLPEIVAVDGLDAVFVGPSDLALAHGTPLASQHGGDPGYDALLSRITSTCADAGLPTGIWCAGPENLRRYRSLGFSFFGLSAEHALLRAAATTALEQSRAHSG</sequence>
<dbReference type="InterPro" id="IPR040442">
    <property type="entry name" value="Pyrv_kinase-like_dom_sf"/>
</dbReference>
<dbReference type="InterPro" id="IPR005000">
    <property type="entry name" value="Aldolase/citrate-lyase_domain"/>
</dbReference>
<dbReference type="Gene3D" id="3.20.20.60">
    <property type="entry name" value="Phosphoenolpyruvate-binding domains"/>
    <property type="match status" value="1"/>
</dbReference>
<evidence type="ECO:0000313" key="6">
    <source>
        <dbReference type="EMBL" id="RZT86517.1"/>
    </source>
</evidence>
<protein>
    <submittedName>
        <fullName evidence="6">4-hydroxy-2-oxoheptanedioate aldolase</fullName>
    </submittedName>
</protein>
<dbReference type="InterPro" id="IPR050251">
    <property type="entry name" value="HpcH-HpaI_aldolase"/>
</dbReference>
<dbReference type="GO" id="GO:0016832">
    <property type="term" value="F:aldehyde-lyase activity"/>
    <property type="evidence" value="ECO:0007669"/>
    <property type="project" value="TreeGrafter"/>
</dbReference>
<dbReference type="PANTHER" id="PTHR30502">
    <property type="entry name" value="2-KETO-3-DEOXY-L-RHAMNONATE ALDOLASE"/>
    <property type="match status" value="1"/>
</dbReference>
<dbReference type="AlphaFoldDB" id="A0A4Q7UWV1"/>
<organism evidence="6 7">
    <name type="scientific">Pseudonocardia sediminis</name>
    <dbReference type="NCBI Taxonomy" id="1397368"/>
    <lineage>
        <taxon>Bacteria</taxon>
        <taxon>Bacillati</taxon>
        <taxon>Actinomycetota</taxon>
        <taxon>Actinomycetes</taxon>
        <taxon>Pseudonocardiales</taxon>
        <taxon>Pseudonocardiaceae</taxon>
        <taxon>Pseudonocardia</taxon>
    </lineage>
</organism>
<proteinExistence type="inferred from homology"/>
<dbReference type="Proteomes" id="UP000291591">
    <property type="component" value="Unassembled WGS sequence"/>
</dbReference>